<organism evidence="13 14">
    <name type="scientific">Syphacia muris</name>
    <dbReference type="NCBI Taxonomy" id="451379"/>
    <lineage>
        <taxon>Eukaryota</taxon>
        <taxon>Metazoa</taxon>
        <taxon>Ecdysozoa</taxon>
        <taxon>Nematoda</taxon>
        <taxon>Chromadorea</taxon>
        <taxon>Rhabditida</taxon>
        <taxon>Spirurina</taxon>
        <taxon>Oxyuridomorpha</taxon>
        <taxon>Oxyuroidea</taxon>
        <taxon>Oxyuridae</taxon>
        <taxon>Syphacia</taxon>
    </lineage>
</organism>
<dbReference type="InterPro" id="IPR018108">
    <property type="entry name" value="MCP_transmembrane"/>
</dbReference>
<evidence type="ECO:0000256" key="3">
    <source>
        <dbReference type="ARBA" id="ARBA00022448"/>
    </source>
</evidence>
<dbReference type="Gene3D" id="1.50.40.10">
    <property type="entry name" value="Mitochondrial carrier domain"/>
    <property type="match status" value="1"/>
</dbReference>
<keyword evidence="13" id="KW-1185">Reference proteome</keyword>
<evidence type="ECO:0000256" key="9">
    <source>
        <dbReference type="ARBA" id="ARBA00023136"/>
    </source>
</evidence>
<dbReference type="InterPro" id="IPR002067">
    <property type="entry name" value="MCP"/>
</dbReference>
<dbReference type="GO" id="GO:0015183">
    <property type="term" value="F:L-aspartate transmembrane transporter activity"/>
    <property type="evidence" value="ECO:0007669"/>
    <property type="project" value="TreeGrafter"/>
</dbReference>
<proteinExistence type="inferred from homology"/>
<accession>A0A0N5AFG9</accession>
<evidence type="ECO:0000313" key="13">
    <source>
        <dbReference type="Proteomes" id="UP000046393"/>
    </source>
</evidence>
<dbReference type="GO" id="GO:0043490">
    <property type="term" value="P:malate-aspartate shuttle"/>
    <property type="evidence" value="ECO:0007669"/>
    <property type="project" value="TreeGrafter"/>
</dbReference>
<keyword evidence="6" id="KW-0999">Mitochondrion inner membrane</keyword>
<keyword evidence="4 10" id="KW-0812">Transmembrane</keyword>
<dbReference type="PROSITE" id="PS50920">
    <property type="entry name" value="SOLCAR"/>
    <property type="match status" value="3"/>
</dbReference>
<evidence type="ECO:0000256" key="1">
    <source>
        <dbReference type="ARBA" id="ARBA00004448"/>
    </source>
</evidence>
<sequence>MQTSPTSQKKSFAYVPKILNGGFAGIVGVSCVFPIDLVKTRLQNQRISADGRAQYSGIVDCAKKTWRSGGKTLFSKFKGMYSGAGVNLLLITPEKAIKLVANDIFRHQLAVPGQEKLSSLRGMLAGGGAGLCQIVVTTPMELLKIQMQDAGRTQKGSVSKKLTASALALQLLRQKGIAGLYKGLGSTIARDVTFSVMYFPLFAYFDDLGPRSKDGSGDAVFYWSFLSGITAGAIASFSVTPLDVIKTRMQLIKRGAGEIQYRNIADAFIKILRQEGVKALFKGAACRMMVMAPLFGIAQMVYYIGVAELCLGVPKAAH</sequence>
<feature type="repeat" description="Solcar" evidence="10">
    <location>
        <begin position="219"/>
        <end position="308"/>
    </location>
</feature>
<evidence type="ECO:0000256" key="2">
    <source>
        <dbReference type="ARBA" id="ARBA00006375"/>
    </source>
</evidence>
<evidence type="ECO:0000256" key="10">
    <source>
        <dbReference type="PROSITE-ProRule" id="PRU00282"/>
    </source>
</evidence>
<evidence type="ECO:0000256" key="6">
    <source>
        <dbReference type="ARBA" id="ARBA00022792"/>
    </source>
</evidence>
<dbReference type="PANTHER" id="PTHR45678:SF5">
    <property type="entry name" value="AT03939P-RELATED"/>
    <property type="match status" value="1"/>
</dbReference>
<evidence type="ECO:0000256" key="12">
    <source>
        <dbReference type="SAM" id="Phobius"/>
    </source>
</evidence>
<evidence type="ECO:0000313" key="14">
    <source>
        <dbReference type="WBParaSite" id="SMUV_0000302301-mRNA-1"/>
    </source>
</evidence>
<dbReference type="InterPro" id="IPR023395">
    <property type="entry name" value="MCP_dom_sf"/>
</dbReference>
<evidence type="ECO:0000256" key="4">
    <source>
        <dbReference type="ARBA" id="ARBA00022692"/>
    </source>
</evidence>
<comment type="similarity">
    <text evidence="2 11">Belongs to the mitochondrial carrier (TC 2.A.29) family.</text>
</comment>
<keyword evidence="8" id="KW-0496">Mitochondrion</keyword>
<dbReference type="GO" id="GO:0005313">
    <property type="term" value="F:L-glutamate transmembrane transporter activity"/>
    <property type="evidence" value="ECO:0007669"/>
    <property type="project" value="TreeGrafter"/>
</dbReference>
<dbReference type="STRING" id="451379.A0A0N5AFG9"/>
<evidence type="ECO:0000256" key="7">
    <source>
        <dbReference type="ARBA" id="ARBA00022989"/>
    </source>
</evidence>
<keyword evidence="7 12" id="KW-1133">Transmembrane helix</keyword>
<dbReference type="WBParaSite" id="SMUV_0000302301-mRNA-1">
    <property type="protein sequence ID" value="SMUV_0000302301-mRNA-1"/>
    <property type="gene ID" value="SMUV_0000302301"/>
</dbReference>
<evidence type="ECO:0000256" key="11">
    <source>
        <dbReference type="RuleBase" id="RU000488"/>
    </source>
</evidence>
<comment type="subcellular location">
    <subcellularLocation>
        <location evidence="1">Mitochondrion inner membrane</location>
        <topology evidence="1">Multi-pass membrane protein</topology>
    </subcellularLocation>
</comment>
<keyword evidence="5" id="KW-0677">Repeat</keyword>
<feature type="transmembrane region" description="Helical" evidence="12">
    <location>
        <begin position="180"/>
        <end position="201"/>
    </location>
</feature>
<evidence type="ECO:0000256" key="8">
    <source>
        <dbReference type="ARBA" id="ARBA00023128"/>
    </source>
</evidence>
<dbReference type="SUPFAM" id="SSF103506">
    <property type="entry name" value="Mitochondrial carrier"/>
    <property type="match status" value="1"/>
</dbReference>
<dbReference type="Proteomes" id="UP000046393">
    <property type="component" value="Unplaced"/>
</dbReference>
<dbReference type="InterPro" id="IPR051028">
    <property type="entry name" value="Mito_Solute_Carrier"/>
</dbReference>
<feature type="repeat" description="Solcar" evidence="10">
    <location>
        <begin position="12"/>
        <end position="108"/>
    </location>
</feature>
<dbReference type="Pfam" id="PF00153">
    <property type="entry name" value="Mito_carr"/>
    <property type="match status" value="3"/>
</dbReference>
<dbReference type="AlphaFoldDB" id="A0A0N5AFG9"/>
<dbReference type="FunFam" id="1.50.40.10:FF:000101">
    <property type="entry name" value="SLC (SoLute Carrier) homolog"/>
    <property type="match status" value="1"/>
</dbReference>
<evidence type="ECO:0000256" key="5">
    <source>
        <dbReference type="ARBA" id="ARBA00022737"/>
    </source>
</evidence>
<keyword evidence="3 11" id="KW-0813">Transport</keyword>
<dbReference type="PANTHER" id="PTHR45678">
    <property type="entry name" value="MITOCHONDRIAL 2-OXODICARBOXYLATE CARRIER 1-RELATED"/>
    <property type="match status" value="1"/>
</dbReference>
<protein>
    <submittedName>
        <fullName evidence="14">Mitochondrial glutamate carrier 1</fullName>
    </submittedName>
</protein>
<name>A0A0N5AFG9_9BILA</name>
<dbReference type="PRINTS" id="PR00926">
    <property type="entry name" value="MITOCARRIER"/>
</dbReference>
<feature type="repeat" description="Solcar" evidence="10">
    <location>
        <begin position="117"/>
        <end position="208"/>
    </location>
</feature>
<reference evidence="14" key="1">
    <citation type="submission" date="2017-02" db="UniProtKB">
        <authorList>
            <consortium name="WormBaseParasite"/>
        </authorList>
    </citation>
    <scope>IDENTIFICATION</scope>
</reference>
<dbReference type="GO" id="GO:0005743">
    <property type="term" value="C:mitochondrial inner membrane"/>
    <property type="evidence" value="ECO:0007669"/>
    <property type="project" value="UniProtKB-SubCell"/>
</dbReference>
<keyword evidence="9 10" id="KW-0472">Membrane</keyword>
<feature type="transmembrane region" description="Helical" evidence="12">
    <location>
        <begin position="221"/>
        <end position="245"/>
    </location>
</feature>